<protein>
    <submittedName>
        <fullName evidence="1">Uncharacterized protein</fullName>
    </submittedName>
</protein>
<comment type="caution">
    <text evidence="1">The sequence shown here is derived from an EMBL/GenBank/DDBJ whole genome shotgun (WGS) entry which is preliminary data.</text>
</comment>
<dbReference type="Pfam" id="PF21850">
    <property type="entry name" value="DUF6909"/>
    <property type="match status" value="2"/>
</dbReference>
<keyword evidence="2" id="KW-1185">Reference proteome</keyword>
<sequence length="572" mass="64282">MERTKAQESRAAIEKLYIVMRHLFIRGYYKPAGESGKAIVNALLTLSPEIYGSVGDAEKVELDGLVYVIDRLPRGIEQCRYVTLTSDEGLRNADFEVIVPSKRRRNCYRIDQDQMYIEVTRGRSEIYDILTHLTFLFIEAGKIKDNAIDAKGRLTREWLKVQEIALRKDDEPLIEKEIAFTYLSALLGRSFAEVQRTYERFNEAGSDNSGLFQIVYWLGKLAIDEDLEGEDRKISFTSSLRERIGHHIYGELWANNIKAFLAKNELLERPLHIISANLHSVMNTLYSKVAEKEVFSEGSESLEQTALLLSQRNNSLARARVEEYANDHGLSFLSDSSGMNIGVQVIDTSKINVSMLPKELGPLNKNQLKKEKPVILVMDYAFGEQAFETLDELLKPFSIKGIEVKMNVKSVNIMGKAGILEGNKGDIMIPTAHVFEGTSDNYPFENDLEVQDFEQSGLSVVKGSMVTVLGTSLQNKEVLSYFKGSTWKAIGLEMEGAHYQKAIQAAAMIREGISKDVKIRYAYYASDNPLLTGHTLASGSLGEIGVKPTYLITVNILKRIFNSAAELDKLEQ</sequence>
<organism evidence="1 2">
    <name type="scientific">Aureibacter tunicatorum</name>
    <dbReference type="NCBI Taxonomy" id="866807"/>
    <lineage>
        <taxon>Bacteria</taxon>
        <taxon>Pseudomonadati</taxon>
        <taxon>Bacteroidota</taxon>
        <taxon>Cytophagia</taxon>
        <taxon>Cytophagales</taxon>
        <taxon>Persicobacteraceae</taxon>
        <taxon>Aureibacter</taxon>
    </lineage>
</organism>
<proteinExistence type="predicted"/>
<dbReference type="EMBL" id="JAVDQD010000003">
    <property type="protein sequence ID" value="MDR6239683.1"/>
    <property type="molecule type" value="Genomic_DNA"/>
</dbReference>
<evidence type="ECO:0000313" key="2">
    <source>
        <dbReference type="Proteomes" id="UP001185092"/>
    </source>
</evidence>
<name>A0AAE4BTB9_9BACT</name>
<reference evidence="1" key="1">
    <citation type="submission" date="2023-07" db="EMBL/GenBank/DDBJ databases">
        <title>Genomic Encyclopedia of Type Strains, Phase IV (KMG-IV): sequencing the most valuable type-strain genomes for metagenomic binning, comparative biology and taxonomic classification.</title>
        <authorList>
            <person name="Goeker M."/>
        </authorList>
    </citation>
    <scope>NUCLEOTIDE SEQUENCE</scope>
    <source>
        <strain evidence="1">DSM 26174</strain>
    </source>
</reference>
<evidence type="ECO:0000313" key="1">
    <source>
        <dbReference type="EMBL" id="MDR6239683.1"/>
    </source>
</evidence>
<dbReference type="RefSeq" id="WP_309939427.1">
    <property type="nucleotide sequence ID" value="NZ_AP025305.1"/>
</dbReference>
<dbReference type="InterPro" id="IPR054204">
    <property type="entry name" value="DUF6909"/>
</dbReference>
<accession>A0AAE4BTB9</accession>
<dbReference type="AlphaFoldDB" id="A0AAE4BTB9"/>
<dbReference type="Proteomes" id="UP001185092">
    <property type="component" value="Unassembled WGS sequence"/>
</dbReference>
<gene>
    <name evidence="1" type="ORF">HNQ88_002731</name>
</gene>